<feature type="region of interest" description="Disordered" evidence="1">
    <location>
        <begin position="121"/>
        <end position="145"/>
    </location>
</feature>
<evidence type="ECO:0000313" key="3">
    <source>
        <dbReference type="EMBL" id="TDL16542.1"/>
    </source>
</evidence>
<name>A0A4Y7PNW8_9AGAM</name>
<evidence type="ECO:0000313" key="4">
    <source>
        <dbReference type="Proteomes" id="UP000294933"/>
    </source>
</evidence>
<feature type="compositionally biased region" description="Basic residues" evidence="1">
    <location>
        <begin position="121"/>
        <end position="131"/>
    </location>
</feature>
<evidence type="ECO:0008006" key="5">
    <source>
        <dbReference type="Google" id="ProtNLM"/>
    </source>
</evidence>
<protein>
    <recommendedName>
        <fullName evidence="5">C2H2-type domain-containing protein</fullName>
    </recommendedName>
</protein>
<dbReference type="EMBL" id="ML170240">
    <property type="protein sequence ID" value="TDL16542.1"/>
    <property type="molecule type" value="Genomic_DNA"/>
</dbReference>
<dbReference type="AlphaFoldDB" id="A0A4Y7PNW8"/>
<keyword evidence="2" id="KW-0732">Signal</keyword>
<keyword evidence="4" id="KW-1185">Reference proteome</keyword>
<proteinExistence type="predicted"/>
<feature type="chain" id="PRO_5021401861" description="C2H2-type domain-containing protein" evidence="2">
    <location>
        <begin position="20"/>
        <end position="295"/>
    </location>
</feature>
<sequence>MRSLSLIALSLSLSRFCVSSSRSRDLVALSRFHVALSFSFIALLSLVATCSFHCLTSTNPYSSPLLVIIPSPFIDTIVPSDELGADSQSHLPSGDFPSLHRATSSKCSNLRCSHAIFLPSTHHHRDHRRRSTPTGPFGVTRPITSERRPRGTIGLQLGCRCDEKRVWRSHAGCLVTGWRCRVELVHLRELPFNAHDLFVRHHPSQPNGSVLLEGTHHTSHIWSTATYGNPPILAYAQPASHAAAVIADHVNEPGEPVRTCEVITSTSAVALVLLVWPIHVQFPTHTVNTTIAPPA</sequence>
<dbReference type="VEuPathDB" id="FungiDB:BD410DRAFT_844284"/>
<organism evidence="3 4">
    <name type="scientific">Rickenella mellea</name>
    <dbReference type="NCBI Taxonomy" id="50990"/>
    <lineage>
        <taxon>Eukaryota</taxon>
        <taxon>Fungi</taxon>
        <taxon>Dikarya</taxon>
        <taxon>Basidiomycota</taxon>
        <taxon>Agaricomycotina</taxon>
        <taxon>Agaricomycetes</taxon>
        <taxon>Hymenochaetales</taxon>
        <taxon>Rickenellaceae</taxon>
        <taxon>Rickenella</taxon>
    </lineage>
</organism>
<dbReference type="Proteomes" id="UP000294933">
    <property type="component" value="Unassembled WGS sequence"/>
</dbReference>
<accession>A0A4Y7PNW8</accession>
<reference evidence="3 4" key="1">
    <citation type="submission" date="2018-06" db="EMBL/GenBank/DDBJ databases">
        <title>A transcriptomic atlas of mushroom development highlights an independent origin of complex multicellularity.</title>
        <authorList>
            <consortium name="DOE Joint Genome Institute"/>
            <person name="Krizsan K."/>
            <person name="Almasi E."/>
            <person name="Merenyi Z."/>
            <person name="Sahu N."/>
            <person name="Viragh M."/>
            <person name="Koszo T."/>
            <person name="Mondo S."/>
            <person name="Kiss B."/>
            <person name="Balint B."/>
            <person name="Kues U."/>
            <person name="Barry K."/>
            <person name="Hegedus J.C."/>
            <person name="Henrissat B."/>
            <person name="Johnson J."/>
            <person name="Lipzen A."/>
            <person name="Ohm R."/>
            <person name="Nagy I."/>
            <person name="Pangilinan J."/>
            <person name="Yan J."/>
            <person name="Xiong Y."/>
            <person name="Grigoriev I.V."/>
            <person name="Hibbett D.S."/>
            <person name="Nagy L.G."/>
        </authorList>
    </citation>
    <scope>NUCLEOTIDE SEQUENCE [LARGE SCALE GENOMIC DNA]</scope>
    <source>
        <strain evidence="3 4">SZMC22713</strain>
    </source>
</reference>
<gene>
    <name evidence="3" type="ORF">BD410DRAFT_844284</name>
</gene>
<evidence type="ECO:0000256" key="1">
    <source>
        <dbReference type="SAM" id="MobiDB-lite"/>
    </source>
</evidence>
<feature type="signal peptide" evidence="2">
    <location>
        <begin position="1"/>
        <end position="19"/>
    </location>
</feature>
<evidence type="ECO:0000256" key="2">
    <source>
        <dbReference type="SAM" id="SignalP"/>
    </source>
</evidence>